<dbReference type="AlphaFoldDB" id="A0A7R9SZU5"/>
<name>A0A7R9SZU5_9CHLO</name>
<proteinExistence type="predicted"/>
<gene>
    <name evidence="2" type="ORF">OLUC0939_LOCUS1064</name>
</gene>
<feature type="region of interest" description="Disordered" evidence="1">
    <location>
        <begin position="1"/>
        <end position="46"/>
    </location>
</feature>
<accession>A0A7R9SZU5</accession>
<protein>
    <submittedName>
        <fullName evidence="2">Uncharacterized protein</fullName>
    </submittedName>
</protein>
<evidence type="ECO:0000256" key="1">
    <source>
        <dbReference type="SAM" id="MobiDB-lite"/>
    </source>
</evidence>
<feature type="compositionally biased region" description="Basic residues" evidence="1">
    <location>
        <begin position="15"/>
        <end position="24"/>
    </location>
</feature>
<dbReference type="EMBL" id="HBDX01001217">
    <property type="protein sequence ID" value="CAD8220345.1"/>
    <property type="molecule type" value="Transcribed_RNA"/>
</dbReference>
<organism evidence="2">
    <name type="scientific">Ostreococcus sp. 'lucimarinus'</name>
    <dbReference type="NCBI Taxonomy" id="242159"/>
    <lineage>
        <taxon>Eukaryota</taxon>
        <taxon>Viridiplantae</taxon>
        <taxon>Chlorophyta</taxon>
        <taxon>Mamiellophyceae</taxon>
        <taxon>Mamiellales</taxon>
        <taxon>Bathycoccaceae</taxon>
        <taxon>Ostreococcus</taxon>
    </lineage>
</organism>
<feature type="compositionally biased region" description="Low complexity" evidence="1">
    <location>
        <begin position="27"/>
        <end position="39"/>
    </location>
</feature>
<reference evidence="2" key="1">
    <citation type="submission" date="2021-01" db="EMBL/GenBank/DDBJ databases">
        <authorList>
            <person name="Corre E."/>
            <person name="Pelletier E."/>
            <person name="Niang G."/>
            <person name="Scheremetjew M."/>
            <person name="Finn R."/>
            <person name="Kale V."/>
            <person name="Holt S."/>
            <person name="Cochrane G."/>
            <person name="Meng A."/>
            <person name="Brown T."/>
            <person name="Cohen L."/>
        </authorList>
    </citation>
    <scope>NUCLEOTIDE SEQUENCE</scope>
    <source>
        <strain evidence="2">Clade-A-BCC118000</strain>
    </source>
</reference>
<sequence length="155" mass="16712">MLLPRVPPSAFFDSHRRRVPKRRATSADDAPTSDASSTARRAKKDDLVAKLRLGDSVDAGRAVKPTRLERAAARVNRERDAATKAVLAFALGVVSMMPTMTTDAPTPQPVVSGVKRTMVAGTVKSATSDATRRGETAAEAQFTRDVERFVGRMSM</sequence>
<evidence type="ECO:0000313" key="2">
    <source>
        <dbReference type="EMBL" id="CAD8220345.1"/>
    </source>
</evidence>